<accession>A0A0A5HVK9</accession>
<protein>
    <recommendedName>
        <fullName evidence="2">PepSY domain-containing protein</fullName>
    </recommendedName>
</protein>
<dbReference type="Gene3D" id="3.10.450.40">
    <property type="match status" value="1"/>
</dbReference>
<evidence type="ECO:0000256" key="1">
    <source>
        <dbReference type="SAM" id="MobiDB-lite"/>
    </source>
</evidence>
<keyword evidence="4" id="KW-1185">Reference proteome</keyword>
<dbReference type="AlphaFoldDB" id="A0A0A5HVK9"/>
<dbReference type="EMBL" id="AVPG01000005">
    <property type="protein sequence ID" value="KGX87687.1"/>
    <property type="molecule type" value="Genomic_DNA"/>
</dbReference>
<proteinExistence type="predicted"/>
<dbReference type="InterPro" id="IPR025711">
    <property type="entry name" value="PepSY"/>
</dbReference>
<feature type="domain" description="PepSY" evidence="2">
    <location>
        <begin position="2"/>
        <end position="58"/>
    </location>
</feature>
<feature type="compositionally biased region" description="Acidic residues" evidence="1">
    <location>
        <begin position="63"/>
        <end position="81"/>
    </location>
</feature>
<evidence type="ECO:0000313" key="4">
    <source>
        <dbReference type="Proteomes" id="UP000030401"/>
    </source>
</evidence>
<comment type="caution">
    <text evidence="3">The sequence shown here is derived from an EMBL/GenBank/DDBJ whole genome shotgun (WGS) entry which is preliminary data.</text>
</comment>
<name>A0A0A5HVK9_9BACI</name>
<evidence type="ECO:0000313" key="3">
    <source>
        <dbReference type="EMBL" id="KGX87687.1"/>
    </source>
</evidence>
<dbReference type="eggNOG" id="ENOG5033D9H">
    <property type="taxonomic scope" value="Bacteria"/>
</dbReference>
<dbReference type="Pfam" id="PF03413">
    <property type="entry name" value="PepSY"/>
    <property type="match status" value="1"/>
</dbReference>
<gene>
    <name evidence="3" type="ORF">N784_13760</name>
</gene>
<dbReference type="STRING" id="1385512.N784_13760"/>
<feature type="region of interest" description="Disordered" evidence="1">
    <location>
        <begin position="54"/>
        <end position="81"/>
    </location>
</feature>
<evidence type="ECO:0000259" key="2">
    <source>
        <dbReference type="Pfam" id="PF03413"/>
    </source>
</evidence>
<organism evidence="3 4">
    <name type="scientific">Pontibacillus litoralis JSM 072002</name>
    <dbReference type="NCBI Taxonomy" id="1385512"/>
    <lineage>
        <taxon>Bacteria</taxon>
        <taxon>Bacillati</taxon>
        <taxon>Bacillota</taxon>
        <taxon>Bacilli</taxon>
        <taxon>Bacillales</taxon>
        <taxon>Bacillaceae</taxon>
        <taxon>Pontibacillus</taxon>
    </lineage>
</organism>
<dbReference type="Proteomes" id="UP000030401">
    <property type="component" value="Unassembled WGS sequence"/>
</dbReference>
<sequence length="81" mass="9113">MSQSKATSIALAKFGGKVVEVELDNDDGKKHYEIEIITDKEEIDVDVDAYTGAITSVERETLDQDDDRDDDDDDDDERDDD</sequence>
<reference evidence="3 4" key="1">
    <citation type="submission" date="2013-08" db="EMBL/GenBank/DDBJ databases">
        <authorList>
            <person name="Huang J."/>
            <person name="Wang G."/>
        </authorList>
    </citation>
    <scope>NUCLEOTIDE SEQUENCE [LARGE SCALE GENOMIC DNA]</scope>
    <source>
        <strain evidence="3 4">JSM 072002</strain>
    </source>
</reference>